<protein>
    <recommendedName>
        <fullName evidence="1">Helix-turn-helix domain-containing protein</fullName>
    </recommendedName>
</protein>
<dbReference type="Proteomes" id="UP000031258">
    <property type="component" value="Unassembled WGS sequence"/>
</dbReference>
<dbReference type="AlphaFoldDB" id="A0A0C1QZ05"/>
<dbReference type="EMBL" id="JSWE01000096">
    <property type="protein sequence ID" value="KIE05235.1"/>
    <property type="molecule type" value="Genomic_DNA"/>
</dbReference>
<dbReference type="STRING" id="86105.NF27_DT00090"/>
<proteinExistence type="predicted"/>
<name>A0A0C1QZ05_9RICK</name>
<dbReference type="InterPro" id="IPR009061">
    <property type="entry name" value="DNA-bd_dom_put_sf"/>
</dbReference>
<reference evidence="2 3" key="1">
    <citation type="submission" date="2014-11" db="EMBL/GenBank/DDBJ databases">
        <title>A Rickettsiales Symbiont of Amoebae With Ancient Features.</title>
        <authorList>
            <person name="Schulz F."/>
            <person name="Martijn J."/>
            <person name="Wascher F."/>
            <person name="Kostanjsek R."/>
            <person name="Ettema T.J."/>
            <person name="Horn M."/>
        </authorList>
    </citation>
    <scope>NUCLEOTIDE SEQUENCE [LARGE SCALE GENOMIC DNA]</scope>
    <source>
        <strain evidence="2 3">UWC36</strain>
    </source>
</reference>
<dbReference type="InterPro" id="IPR041657">
    <property type="entry name" value="HTH_17"/>
</dbReference>
<dbReference type="SUPFAM" id="SSF46955">
    <property type="entry name" value="Putative DNA-binding domain"/>
    <property type="match status" value="1"/>
</dbReference>
<accession>A0A0C1QZ05</accession>
<organism evidence="2 3">
    <name type="scientific">Candidatus Jidaibacter acanthamoebae</name>
    <dbReference type="NCBI Taxonomy" id="86105"/>
    <lineage>
        <taxon>Bacteria</taxon>
        <taxon>Pseudomonadati</taxon>
        <taxon>Pseudomonadota</taxon>
        <taxon>Alphaproteobacteria</taxon>
        <taxon>Rickettsiales</taxon>
        <taxon>Candidatus Midichloriaceae</taxon>
        <taxon>Candidatus Jidaibacter</taxon>
    </lineage>
</organism>
<comment type="caution">
    <text evidence="2">The sequence shown here is derived from an EMBL/GenBank/DDBJ whole genome shotgun (WGS) entry which is preliminary data.</text>
</comment>
<keyword evidence="3" id="KW-1185">Reference proteome</keyword>
<evidence type="ECO:0000313" key="3">
    <source>
        <dbReference type="Proteomes" id="UP000031258"/>
    </source>
</evidence>
<gene>
    <name evidence="2" type="ORF">NF27_DT00090</name>
</gene>
<sequence>MSLAFLSSRVKYKIIIRSIIMKETRQINYENKLLSRKEAAEFLGLKENTLAVWACNKTYYIPMFKIGKYVKYKLTDLIKFIEDQEMGKMHL</sequence>
<feature type="domain" description="Helix-turn-helix" evidence="1">
    <location>
        <begin position="33"/>
        <end position="84"/>
    </location>
</feature>
<evidence type="ECO:0000313" key="2">
    <source>
        <dbReference type="EMBL" id="KIE05235.1"/>
    </source>
</evidence>
<evidence type="ECO:0000259" key="1">
    <source>
        <dbReference type="Pfam" id="PF12728"/>
    </source>
</evidence>
<dbReference type="Pfam" id="PF12728">
    <property type="entry name" value="HTH_17"/>
    <property type="match status" value="1"/>
</dbReference>